<gene>
    <name evidence="1" type="ORF">OS242_01205</name>
</gene>
<dbReference type="RefSeq" id="WP_267149827.1">
    <property type="nucleotide sequence ID" value="NZ_JAPMLT010000001.1"/>
</dbReference>
<evidence type="ECO:0000313" key="1">
    <source>
        <dbReference type="EMBL" id="MCX7568585.1"/>
    </source>
</evidence>
<dbReference type="Proteomes" id="UP001208017">
    <property type="component" value="Unassembled WGS sequence"/>
</dbReference>
<proteinExistence type="predicted"/>
<organism evidence="1 2">
    <name type="scientific">Tumebacillus lacus</name>
    <dbReference type="NCBI Taxonomy" id="2995335"/>
    <lineage>
        <taxon>Bacteria</taxon>
        <taxon>Bacillati</taxon>
        <taxon>Bacillota</taxon>
        <taxon>Bacilli</taxon>
        <taxon>Bacillales</taxon>
        <taxon>Alicyclobacillaceae</taxon>
        <taxon>Tumebacillus</taxon>
    </lineage>
</organism>
<dbReference type="InterPro" id="IPR025619">
    <property type="entry name" value="YlzJ"/>
</dbReference>
<dbReference type="EMBL" id="JAPMLT010000001">
    <property type="protein sequence ID" value="MCX7568585.1"/>
    <property type="molecule type" value="Genomic_DNA"/>
</dbReference>
<keyword evidence="2" id="KW-1185">Reference proteome</keyword>
<name>A0ABT3WZ82_9BACL</name>
<dbReference type="Pfam" id="PF14035">
    <property type="entry name" value="YlzJ"/>
    <property type="match status" value="1"/>
</dbReference>
<evidence type="ECO:0000313" key="2">
    <source>
        <dbReference type="Proteomes" id="UP001208017"/>
    </source>
</evidence>
<protein>
    <submittedName>
        <fullName evidence="1">YlzJ-like family protein</fullName>
    </submittedName>
</protein>
<reference evidence="1 2" key="1">
    <citation type="submission" date="2022-11" db="EMBL/GenBank/DDBJ databases">
        <title>Study of microbial diversity in lake waters.</title>
        <authorList>
            <person name="Zhang J."/>
        </authorList>
    </citation>
    <scope>NUCLEOTIDE SEQUENCE [LARGE SCALE GENOMIC DNA]</scope>
    <source>
        <strain evidence="1 2">DT12</strain>
    </source>
</reference>
<accession>A0ABT3WZ82</accession>
<sequence length="74" mass="8418">MLIWSTMPEEFIFEGMDNATYNWIEAEVQGVKMLVEPSADQPGYAKVIRLLCPKPASYMRAEFAPGQTVCLFQQ</sequence>
<comment type="caution">
    <text evidence="1">The sequence shown here is derived from an EMBL/GenBank/DDBJ whole genome shotgun (WGS) entry which is preliminary data.</text>
</comment>